<evidence type="ECO:0000313" key="3">
    <source>
        <dbReference type="Proteomes" id="UP000269221"/>
    </source>
</evidence>
<dbReference type="STRING" id="333673.A0A3M0L0U3"/>
<gene>
    <name evidence="2" type="ORF">DUI87_05975</name>
</gene>
<keyword evidence="3" id="KW-1185">Reference proteome</keyword>
<dbReference type="Pfam" id="PF00078">
    <property type="entry name" value="RVT_1"/>
    <property type="match status" value="2"/>
</dbReference>
<evidence type="ECO:0000313" key="2">
    <source>
        <dbReference type="EMBL" id="RMC17394.1"/>
    </source>
</evidence>
<dbReference type="InterPro" id="IPR000477">
    <property type="entry name" value="RT_dom"/>
</dbReference>
<dbReference type="CDD" id="cd01650">
    <property type="entry name" value="RT_nLTR_like"/>
    <property type="match status" value="2"/>
</dbReference>
<evidence type="ECO:0000259" key="1">
    <source>
        <dbReference type="PROSITE" id="PS50878"/>
    </source>
</evidence>
<reference evidence="2 3" key="1">
    <citation type="submission" date="2018-07" db="EMBL/GenBank/DDBJ databases">
        <title>A high quality draft genome assembly of the barn swallow (H. rustica rustica).</title>
        <authorList>
            <person name="Formenti G."/>
            <person name="Chiara M."/>
            <person name="Poveda L."/>
            <person name="Francoijs K.-J."/>
            <person name="Bonisoli-Alquati A."/>
            <person name="Canova L."/>
            <person name="Gianfranceschi L."/>
            <person name="Horner D.S."/>
            <person name="Saino N."/>
        </authorList>
    </citation>
    <scope>NUCLEOTIDE SEQUENCE [LARGE SCALE GENOMIC DNA]</scope>
    <source>
        <strain evidence="2">Chelidonia</strain>
        <tissue evidence="2">Blood</tissue>
    </source>
</reference>
<dbReference type="EMBL" id="QRBI01000099">
    <property type="protein sequence ID" value="RMC17394.1"/>
    <property type="molecule type" value="Genomic_DNA"/>
</dbReference>
<dbReference type="SUPFAM" id="SSF56672">
    <property type="entry name" value="DNA/RNA polymerases"/>
    <property type="match status" value="2"/>
</dbReference>
<dbReference type="SUPFAM" id="SSF56219">
    <property type="entry name" value="DNase I-like"/>
    <property type="match status" value="1"/>
</dbReference>
<dbReference type="InterPro" id="IPR036691">
    <property type="entry name" value="Endo/exonu/phosph_ase_sf"/>
</dbReference>
<organism evidence="2 3">
    <name type="scientific">Hirundo rustica rustica</name>
    <dbReference type="NCBI Taxonomy" id="333673"/>
    <lineage>
        <taxon>Eukaryota</taxon>
        <taxon>Metazoa</taxon>
        <taxon>Chordata</taxon>
        <taxon>Craniata</taxon>
        <taxon>Vertebrata</taxon>
        <taxon>Euteleostomi</taxon>
        <taxon>Archelosauria</taxon>
        <taxon>Archosauria</taxon>
        <taxon>Dinosauria</taxon>
        <taxon>Saurischia</taxon>
        <taxon>Theropoda</taxon>
        <taxon>Coelurosauria</taxon>
        <taxon>Aves</taxon>
        <taxon>Neognathae</taxon>
        <taxon>Neoaves</taxon>
        <taxon>Telluraves</taxon>
        <taxon>Australaves</taxon>
        <taxon>Passeriformes</taxon>
        <taxon>Sylvioidea</taxon>
        <taxon>Hirundinidae</taxon>
        <taxon>Hirundo</taxon>
    </lineage>
</organism>
<dbReference type="AlphaFoldDB" id="A0A3M0L0U3"/>
<dbReference type="PROSITE" id="PS50878">
    <property type="entry name" value="RT_POL"/>
    <property type="match status" value="1"/>
</dbReference>
<dbReference type="Proteomes" id="UP000269221">
    <property type="component" value="Unassembled WGS sequence"/>
</dbReference>
<proteinExistence type="predicted"/>
<dbReference type="PANTHER" id="PTHR33332">
    <property type="entry name" value="REVERSE TRANSCRIPTASE DOMAIN-CONTAINING PROTEIN"/>
    <property type="match status" value="1"/>
</dbReference>
<comment type="caution">
    <text evidence="2">The sequence shown here is derived from an EMBL/GenBank/DDBJ whole genome shotgun (WGS) entry which is preliminary data.</text>
</comment>
<name>A0A3M0L0U3_HIRRU</name>
<accession>A0A3M0L0U3</accession>
<dbReference type="Gene3D" id="3.60.10.10">
    <property type="entry name" value="Endonuclease/exonuclease/phosphatase"/>
    <property type="match status" value="1"/>
</dbReference>
<dbReference type="OrthoDB" id="10063195at2759"/>
<dbReference type="InterPro" id="IPR043502">
    <property type="entry name" value="DNA/RNA_pol_sf"/>
</dbReference>
<protein>
    <recommendedName>
        <fullName evidence="1">Reverse transcriptase domain-containing protein</fullName>
    </recommendedName>
</protein>
<feature type="domain" description="Reverse transcriptase" evidence="1">
    <location>
        <begin position="532"/>
        <end position="787"/>
    </location>
</feature>
<sequence length="956" mass="106609">MVGEGPALSGIGFPSAEAKTEHGLRGRGRAASGKKSVAQLKCLYTNALSMGNKQEELEAMVQQQSYGVVAITETWWDESRGWSTAHNGYKIFRRDRKGRRGGGVALYIKKAFDAIGIETNEGGVECLWNGPLVIQEEAVRKLLRCLDVHKSMGPDGIHPRMMRELADELAKPLSIIYQQSWLTGEVPDNCKLANVTAIHKKGGREDSSNSRPVSLTSVPAKIMEQFILSLITQNLQDGQGLRPSQHGFRRGRSCLTNLITFYDQVTPLVDAGRAVDVVYLDFSKAFDTVSHSILLDKLAACGLDRSTLCWVRNWLDGQAQRVVGNGAASSWGQAPVVSLRDDTKLGVCVDLLEDRMALQRDLEQLDGWAESNMMNFNKSKCRVLHFGHNNPLQRYRLGSVWLDSAQEERNLGVLVPAAEHEPAVCPGGQEGQWHPGLDQEWCGQQEQGGHSSPVLCTVFIGRTAYPQDNCPQGLVGGARDQNGPLVIQEEAVRELLGHLDIYKSMGPDGIHPRVMRELADELAKPLSIIYQELQFTGKVPGDWKLANVTPVYKKGRKEDPGNYRPVSLTSVPGKIMEQFILSAITQHLRDGQGIRPSQHGFTKGRSCLTNLVSFYDQVTRLVDAGKAVDVVYLDFSKAFDTVSHSILLDKVAAHGLDRSTLRCVRNWLDGRAQRVMMNGAASSWQPVTSGVPQGSVLGPVLFNIFIDDMDEGTESFISKFADDTKLGACVDPLEGRRALQRDLDRLDEWAESNSMKFNESKCRVLHFGHKNPLQRYRLGTVWLDSVQAERDLGVLVDSRLDMSQQCALVAKKANGILACIRNCVTSRSREVILPLYSALVRPHLEYCVQFWAPQFRKDIEMLECVQRRATRLVRGLEHKPYEEHLKELGLFSLEKRRLRGNLITLYNFLKGGCRQRISWKEIKFDETAVELSDVSYVTIVKIRIAVVEDLPPLTQG</sequence>